<dbReference type="AlphaFoldDB" id="A0A1G6GGF6"/>
<feature type="domain" description="Multidrug resistance protein MdtA-like beta-barrel" evidence="12">
    <location>
        <begin position="224"/>
        <end position="307"/>
    </location>
</feature>
<dbReference type="Gene3D" id="2.40.50.100">
    <property type="match status" value="1"/>
</dbReference>
<dbReference type="PANTHER" id="PTHR30469:SF33">
    <property type="entry name" value="SLR1207 PROTEIN"/>
    <property type="match status" value="1"/>
</dbReference>
<dbReference type="Gene3D" id="6.20.50.140">
    <property type="match status" value="1"/>
</dbReference>
<dbReference type="Pfam" id="PF25876">
    <property type="entry name" value="HH_MFP_RND"/>
    <property type="match status" value="1"/>
</dbReference>
<feature type="transmembrane region" description="Helical" evidence="9">
    <location>
        <begin position="7"/>
        <end position="25"/>
    </location>
</feature>
<evidence type="ECO:0000256" key="7">
    <source>
        <dbReference type="SAM" id="Coils"/>
    </source>
</evidence>
<dbReference type="GO" id="GO:1990281">
    <property type="term" value="C:efflux pump complex"/>
    <property type="evidence" value="ECO:0007669"/>
    <property type="project" value="TreeGrafter"/>
</dbReference>
<dbReference type="InterPro" id="IPR006143">
    <property type="entry name" value="RND_pump_MFP"/>
</dbReference>
<keyword evidence="9" id="KW-0812">Transmembrane</keyword>
<evidence type="ECO:0000313" key="14">
    <source>
        <dbReference type="Proteomes" id="UP000242501"/>
    </source>
</evidence>
<dbReference type="GO" id="GO:0019898">
    <property type="term" value="C:extrinsic component of membrane"/>
    <property type="evidence" value="ECO:0007669"/>
    <property type="project" value="InterPro"/>
</dbReference>
<dbReference type="Pfam" id="PF25917">
    <property type="entry name" value="BSH_RND"/>
    <property type="match status" value="1"/>
</dbReference>
<dbReference type="InterPro" id="IPR058624">
    <property type="entry name" value="MdtA-like_HH"/>
</dbReference>
<evidence type="ECO:0000256" key="3">
    <source>
        <dbReference type="ARBA" id="ARBA00022475"/>
    </source>
</evidence>
<evidence type="ECO:0000256" key="2">
    <source>
        <dbReference type="ARBA" id="ARBA00009477"/>
    </source>
</evidence>
<evidence type="ECO:0000256" key="5">
    <source>
        <dbReference type="ARBA" id="ARBA00023054"/>
    </source>
</evidence>
<keyword evidence="14" id="KW-1185">Reference proteome</keyword>
<evidence type="ECO:0000259" key="10">
    <source>
        <dbReference type="Pfam" id="PF25876"/>
    </source>
</evidence>
<comment type="subcellular location">
    <subcellularLocation>
        <location evidence="1">Cell membrane</location>
    </subcellularLocation>
</comment>
<evidence type="ECO:0000256" key="8">
    <source>
        <dbReference type="SAM" id="MobiDB-lite"/>
    </source>
</evidence>
<keyword evidence="6 9" id="KW-0472">Membrane</keyword>
<dbReference type="Gene3D" id="6.10.140.1990">
    <property type="match status" value="1"/>
</dbReference>
<dbReference type="Pfam" id="PF25944">
    <property type="entry name" value="Beta-barrel_RND"/>
    <property type="match status" value="1"/>
</dbReference>
<evidence type="ECO:0000256" key="4">
    <source>
        <dbReference type="ARBA" id="ARBA00022519"/>
    </source>
</evidence>
<dbReference type="STRING" id="1219383.SAMN05421733_10165"/>
<feature type="domain" description="Multidrug resistance protein MdtA-like barrel-sandwich hybrid" evidence="11">
    <location>
        <begin position="64"/>
        <end position="216"/>
    </location>
</feature>
<evidence type="ECO:0000256" key="9">
    <source>
        <dbReference type="SAM" id="Phobius"/>
    </source>
</evidence>
<evidence type="ECO:0000256" key="6">
    <source>
        <dbReference type="ARBA" id="ARBA00023136"/>
    </source>
</evidence>
<dbReference type="EMBL" id="FMYL01000001">
    <property type="protein sequence ID" value="SDB81040.1"/>
    <property type="molecule type" value="Genomic_DNA"/>
</dbReference>
<dbReference type="GO" id="GO:1990195">
    <property type="term" value="C:macrolide transmembrane transporter complex"/>
    <property type="evidence" value="ECO:0007669"/>
    <property type="project" value="InterPro"/>
</dbReference>
<keyword evidence="5 7" id="KW-0175">Coiled coil</keyword>
<keyword evidence="3" id="KW-1003">Cell membrane</keyword>
<keyword evidence="9" id="KW-1133">Transmembrane helix</keyword>
<gene>
    <name evidence="13" type="ORF">SAMN05421733_10165</name>
</gene>
<dbReference type="GO" id="GO:0015562">
    <property type="term" value="F:efflux transmembrane transporter activity"/>
    <property type="evidence" value="ECO:0007669"/>
    <property type="project" value="TreeGrafter"/>
</dbReference>
<dbReference type="Proteomes" id="UP000242501">
    <property type="component" value="Unassembled WGS sequence"/>
</dbReference>
<feature type="region of interest" description="Disordered" evidence="8">
    <location>
        <begin position="321"/>
        <end position="341"/>
    </location>
</feature>
<dbReference type="SUPFAM" id="SSF111369">
    <property type="entry name" value="HlyD-like secretion proteins"/>
    <property type="match status" value="1"/>
</dbReference>
<feature type="region of interest" description="Disordered" evidence="8">
    <location>
        <begin position="413"/>
        <end position="434"/>
    </location>
</feature>
<evidence type="ECO:0000313" key="13">
    <source>
        <dbReference type="EMBL" id="SDB81040.1"/>
    </source>
</evidence>
<name>A0A1G6GGF6_9GAMM</name>
<dbReference type="OrthoDB" id="9791520at2"/>
<dbReference type="InterPro" id="IPR030190">
    <property type="entry name" value="MacA_alpha-hairpin_sf"/>
</dbReference>
<sequence length="434" mass="47197">MLKKIKPIRLVIVLAIIAALCFFIWQSFKPKTEQPQYITEEVVRGNLENTVLATGTLGASKSLSVGAQVSGQVKHMYVQLGDQVKRGQIIAKIDSVTQANALDNSAASIKSLLAQRVQQEAQLNEANSEYKRQKSMFAQDATSRSNYEAADAKYKTAVAQLKVIDAQIEQAHLSESTARINLNYTKIIAPMDGTIVAIVTNEGQTVNSNQTTPTIVKLAQLDQMTIKAQVSEADIMKIEKGQQVYFTTLGDDKKRYATLRQVEPAPDSISSDSSTSSNSAVYYNALFDVPNSDQKLRINMTAQVYIVLSAVKDALLIPSTALSNRGPKHSDNTTTSKNTKETLPNKATKLELTPAQKELLQSGQASLSMVRVLVDNTPQIQQVLIGMNNRISAQVLAGLNEGDQVIIADSNDSSAANAKASNNRKRNTPPPMGM</sequence>
<dbReference type="Gene3D" id="2.40.30.170">
    <property type="match status" value="1"/>
</dbReference>
<dbReference type="PANTHER" id="PTHR30469">
    <property type="entry name" value="MULTIDRUG RESISTANCE PROTEIN MDTA"/>
    <property type="match status" value="1"/>
</dbReference>
<protein>
    <submittedName>
        <fullName evidence="13">Membrane fusion protein, macrolide-specific efflux system</fullName>
    </submittedName>
</protein>
<organism evidence="13 14">
    <name type="scientific">Acinetobacter boissieri</name>
    <dbReference type="NCBI Taxonomy" id="1219383"/>
    <lineage>
        <taxon>Bacteria</taxon>
        <taxon>Pseudomonadati</taxon>
        <taxon>Pseudomonadota</taxon>
        <taxon>Gammaproteobacteria</taxon>
        <taxon>Moraxellales</taxon>
        <taxon>Moraxellaceae</taxon>
        <taxon>Acinetobacter</taxon>
    </lineage>
</organism>
<accession>A0A1G6GGF6</accession>
<dbReference type="InterPro" id="IPR058625">
    <property type="entry name" value="MdtA-like_BSH"/>
</dbReference>
<dbReference type="NCBIfam" id="TIGR01730">
    <property type="entry name" value="RND_mfp"/>
    <property type="match status" value="1"/>
</dbReference>
<evidence type="ECO:0000259" key="12">
    <source>
        <dbReference type="Pfam" id="PF25944"/>
    </source>
</evidence>
<feature type="coiled-coil region" evidence="7">
    <location>
        <begin position="109"/>
        <end position="136"/>
    </location>
</feature>
<dbReference type="GO" id="GO:1990961">
    <property type="term" value="P:xenobiotic detoxification by transmembrane export across the plasma membrane"/>
    <property type="evidence" value="ECO:0007669"/>
    <property type="project" value="InterPro"/>
</dbReference>
<keyword evidence="4" id="KW-0997">Cell inner membrane</keyword>
<comment type="similarity">
    <text evidence="2">Belongs to the membrane fusion protein (MFP) (TC 8.A.1) family.</text>
</comment>
<feature type="domain" description="Multidrug resistance protein MdtA-like alpha-helical hairpin" evidence="10">
    <location>
        <begin position="111"/>
        <end position="185"/>
    </location>
</feature>
<evidence type="ECO:0000259" key="11">
    <source>
        <dbReference type="Pfam" id="PF25917"/>
    </source>
</evidence>
<evidence type="ECO:0000256" key="1">
    <source>
        <dbReference type="ARBA" id="ARBA00004236"/>
    </source>
</evidence>
<reference evidence="14" key="1">
    <citation type="submission" date="2016-09" db="EMBL/GenBank/DDBJ databases">
        <authorList>
            <person name="Varghese N."/>
            <person name="Submissions S."/>
        </authorList>
    </citation>
    <scope>NUCLEOTIDE SEQUENCE [LARGE SCALE GENOMIC DNA]</scope>
    <source>
        <strain evidence="14">ANC 4422</strain>
    </source>
</reference>
<dbReference type="GO" id="GO:0030313">
    <property type="term" value="C:cell envelope"/>
    <property type="evidence" value="ECO:0007669"/>
    <property type="project" value="UniProtKB-SubCell"/>
</dbReference>
<dbReference type="RefSeq" id="WP_092746341.1">
    <property type="nucleotide sequence ID" value="NZ_FMYL01000001.1"/>
</dbReference>
<proteinExistence type="inferred from homology"/>
<dbReference type="InterPro" id="IPR058626">
    <property type="entry name" value="MdtA-like_b-barrel"/>
</dbReference>